<dbReference type="Proteomes" id="UP000321722">
    <property type="component" value="Unassembled WGS sequence"/>
</dbReference>
<evidence type="ECO:0000259" key="4">
    <source>
        <dbReference type="Pfam" id="PF01420"/>
    </source>
</evidence>
<evidence type="ECO:0000256" key="1">
    <source>
        <dbReference type="ARBA" id="ARBA00010923"/>
    </source>
</evidence>
<feature type="domain" description="Type I restriction modification DNA specificity" evidence="4">
    <location>
        <begin position="12"/>
        <end position="167"/>
    </location>
</feature>
<dbReference type="SUPFAM" id="SSF116734">
    <property type="entry name" value="DNA methylase specificity domain"/>
    <property type="match status" value="2"/>
</dbReference>
<keyword evidence="2" id="KW-0680">Restriction system</keyword>
<gene>
    <name evidence="5" type="ORF">LAV01_05520</name>
</gene>
<evidence type="ECO:0000313" key="5">
    <source>
        <dbReference type="EMBL" id="GEK41720.1"/>
    </source>
</evidence>
<keyword evidence="6" id="KW-1185">Reference proteome</keyword>
<keyword evidence="3" id="KW-0238">DNA-binding</keyword>
<proteinExistence type="inferred from homology"/>
<dbReference type="Pfam" id="PF01420">
    <property type="entry name" value="Methylase_S"/>
    <property type="match status" value="2"/>
</dbReference>
<dbReference type="InterPro" id="IPR052021">
    <property type="entry name" value="Type-I_RS_S_subunit"/>
</dbReference>
<dbReference type="PANTHER" id="PTHR30408">
    <property type="entry name" value="TYPE-1 RESTRICTION ENZYME ECOKI SPECIFICITY PROTEIN"/>
    <property type="match status" value="1"/>
</dbReference>
<dbReference type="EMBL" id="BJUI01000004">
    <property type="protein sequence ID" value="GEK41720.1"/>
    <property type="molecule type" value="Genomic_DNA"/>
</dbReference>
<dbReference type="AlphaFoldDB" id="A0A510WZ52"/>
<comment type="caution">
    <text evidence="5">The sequence shown here is derived from an EMBL/GenBank/DDBJ whole genome shotgun (WGS) entry which is preliminary data.</text>
</comment>
<dbReference type="PANTHER" id="PTHR30408:SF12">
    <property type="entry name" value="TYPE I RESTRICTION ENZYME MJAVIII SPECIFICITY SUBUNIT"/>
    <property type="match status" value="1"/>
</dbReference>
<evidence type="ECO:0000313" key="6">
    <source>
        <dbReference type="Proteomes" id="UP000321722"/>
    </source>
</evidence>
<organism evidence="5 6">
    <name type="scientific">Ligilactobacillus aviarius</name>
    <dbReference type="NCBI Taxonomy" id="1606"/>
    <lineage>
        <taxon>Bacteria</taxon>
        <taxon>Bacillati</taxon>
        <taxon>Bacillota</taxon>
        <taxon>Bacilli</taxon>
        <taxon>Lactobacillales</taxon>
        <taxon>Lactobacillaceae</taxon>
        <taxon>Ligilactobacillus</taxon>
    </lineage>
</organism>
<name>A0A510WZ52_9LACO</name>
<protein>
    <recommendedName>
        <fullName evidence="4">Type I restriction modification DNA specificity domain-containing protein</fullName>
    </recommendedName>
</protein>
<accession>A0A510WZ52</accession>
<dbReference type="GO" id="GO:0003677">
    <property type="term" value="F:DNA binding"/>
    <property type="evidence" value="ECO:0007669"/>
    <property type="project" value="UniProtKB-KW"/>
</dbReference>
<dbReference type="Gene3D" id="3.90.220.20">
    <property type="entry name" value="DNA methylase specificity domains"/>
    <property type="match status" value="2"/>
</dbReference>
<sequence>MEIGSVKRIHMNEWKNTGVPFFRARDIVAKFNNKKISDPIYISEETYNSNILKSGKVKKGQLLITGVGTIGIPYLITDDSPLYFKDGNVIWLKNNNYDGNFIFYFFTTNLFKNYLFKITGTGTVGTYTIENAKKTPISTPQINEQIKIGKLFNILENLLALYERKLKLLSQVKKYFLDNLFAEKEYPNLRFKGFTDAWEKIKLKDTQTTLTDGNYANLYPKPADMTDADKGIPFLTGGNLKNGILDLENAKYITKEKHSQLKSGHLEEDDIVIAVRGSLGELGYVTKQNIDWNINSQLAIIRTSKNELIGKFLLYFFLSSKGKSKLLSRQTGTALKQLPLQQLKTIVVPKTLLLEQQKISNILKTIDKTISFYKGKQQHFAEIKNTLLNTMFI</sequence>
<evidence type="ECO:0000256" key="3">
    <source>
        <dbReference type="ARBA" id="ARBA00023125"/>
    </source>
</evidence>
<dbReference type="InterPro" id="IPR000055">
    <property type="entry name" value="Restrct_endonuc_typeI_TRD"/>
</dbReference>
<comment type="similarity">
    <text evidence="1">Belongs to the type-I restriction system S methylase family.</text>
</comment>
<evidence type="ECO:0000256" key="2">
    <source>
        <dbReference type="ARBA" id="ARBA00022747"/>
    </source>
</evidence>
<dbReference type="InterPro" id="IPR044946">
    <property type="entry name" value="Restrct_endonuc_typeI_TRD_sf"/>
</dbReference>
<reference evidence="5 6" key="1">
    <citation type="submission" date="2019-07" db="EMBL/GenBank/DDBJ databases">
        <title>Whole genome shotgun sequence of Lactobacillus aviarius subsp. aviarius NBRC 102162.</title>
        <authorList>
            <person name="Hosoyama A."/>
            <person name="Uohara A."/>
            <person name="Ohji S."/>
            <person name="Ichikawa N."/>
        </authorList>
    </citation>
    <scope>NUCLEOTIDE SEQUENCE [LARGE SCALE GENOMIC DNA]</scope>
    <source>
        <strain evidence="5 6">NBRC 102162</strain>
    </source>
</reference>
<dbReference type="GO" id="GO:0009307">
    <property type="term" value="P:DNA restriction-modification system"/>
    <property type="evidence" value="ECO:0007669"/>
    <property type="project" value="UniProtKB-KW"/>
</dbReference>
<feature type="domain" description="Type I restriction modification DNA specificity" evidence="4">
    <location>
        <begin position="228"/>
        <end position="378"/>
    </location>
</feature>